<dbReference type="AlphaFoldDB" id="A0A563EJD4"/>
<organism evidence="1 2">
    <name type="scientific">Lentzea tibetensis</name>
    <dbReference type="NCBI Taxonomy" id="2591470"/>
    <lineage>
        <taxon>Bacteria</taxon>
        <taxon>Bacillati</taxon>
        <taxon>Actinomycetota</taxon>
        <taxon>Actinomycetes</taxon>
        <taxon>Pseudonocardiales</taxon>
        <taxon>Pseudonocardiaceae</taxon>
        <taxon>Lentzea</taxon>
    </lineage>
</organism>
<protein>
    <recommendedName>
        <fullName evidence="3">Thiopeptide-type bacteriocin biosynthesis domain-containing protein</fullName>
    </recommendedName>
</protein>
<evidence type="ECO:0008006" key="3">
    <source>
        <dbReference type="Google" id="ProtNLM"/>
    </source>
</evidence>
<proteinExistence type="predicted"/>
<reference evidence="1 2" key="1">
    <citation type="submission" date="2019-07" db="EMBL/GenBank/DDBJ databases">
        <title>Lentzea xizangensis sp. nov., isolated from Qinghai-Tibetan Plateau Soils.</title>
        <authorList>
            <person name="Huang J."/>
        </authorList>
    </citation>
    <scope>NUCLEOTIDE SEQUENCE [LARGE SCALE GENOMIC DNA]</scope>
    <source>
        <strain evidence="1 2">FXJ1.1311</strain>
    </source>
</reference>
<dbReference type="Proteomes" id="UP000316639">
    <property type="component" value="Unassembled WGS sequence"/>
</dbReference>
<dbReference type="RefSeq" id="WP_146358213.1">
    <property type="nucleotide sequence ID" value="NZ_VOBR01000028.1"/>
</dbReference>
<evidence type="ECO:0000313" key="1">
    <source>
        <dbReference type="EMBL" id="TWP46941.1"/>
    </source>
</evidence>
<accession>A0A563EJD4</accession>
<comment type="caution">
    <text evidence="1">The sequence shown here is derived from an EMBL/GenBank/DDBJ whole genome shotgun (WGS) entry which is preliminary data.</text>
</comment>
<gene>
    <name evidence="1" type="ORF">FKR81_33325</name>
</gene>
<sequence length="245" mass="27798">MARKWSCVRLSAPKHVDSQQHVTNLLSTVVPRLRACLRNADRTARWSFERRHDRDGEHLLLCFLTGPRAHDALSWLLPDQDVSQVAEPHQEHEHGCEQLAHASSDLAVDIGAMNDWLPFAYFHLCELVELVHPADRGQFLFLCWQRWTAAFLPEHRVKLLGAADAWVPPATDQRHLTGAAGESWTAYLHAVRRACADSVHPHYLLYEHLHSTHARLGIDLASQALAARSTRTWLDSEASQRLRSA</sequence>
<keyword evidence="2" id="KW-1185">Reference proteome</keyword>
<name>A0A563EJD4_9PSEU</name>
<dbReference type="EMBL" id="VOBR01000028">
    <property type="protein sequence ID" value="TWP46941.1"/>
    <property type="molecule type" value="Genomic_DNA"/>
</dbReference>
<dbReference type="OrthoDB" id="4147866at2"/>
<evidence type="ECO:0000313" key="2">
    <source>
        <dbReference type="Proteomes" id="UP000316639"/>
    </source>
</evidence>